<dbReference type="Gene3D" id="1.25.40.10">
    <property type="entry name" value="Tetratricopeptide repeat domain"/>
    <property type="match status" value="5"/>
</dbReference>
<proteinExistence type="predicted"/>
<name>A0A815DHG1_ADIRI</name>
<evidence type="ECO:0000313" key="8">
    <source>
        <dbReference type="Proteomes" id="UP000663828"/>
    </source>
</evidence>
<dbReference type="EMBL" id="CAJNOR010002433">
    <property type="protein sequence ID" value="CAF1293679.1"/>
    <property type="molecule type" value="Genomic_DNA"/>
</dbReference>
<sequence length="1740" mass="202174">MKMKRILASTTIQPNAKKSTMTQNQNKIQSNSISSTNNTNEIHASTNFSTNDSIKRTPSGRLSTKEILPPIMPNKSQLYDENDQDVQVTTDKSFPLKLFDGKKQSLDELNAESMTYIWLRRFKEIFLHMNDGEDDHDEVDSFVEFDLNLAKIDLANTCDRYIENERFILAKQQNNAENKGTCQKSDKYVDIEKVKIDLIRKQEWDMKKLYAEVFKMSYKHNPLRTETDQDQLKPTQTGDDQPNFINAIWWYSCDKASIYYQINSIVRLENFELLMSYRYYLSDLCRSIEFMYRQKLKEEGDIERKFYRADNINENQLKVMCKRQKAQFISLLGFISTTSDIDIAKGYAQKQRVYEGNVRVLFIITVKPHVPCTAFAYIDRISFHPEEKEVLFSMGSSFVVEEILEPANGENYYRLHLTACEIDKSLVEDIRIKVGNCSPSGRAVLLARYLVELGEYRAARKYLTSLLTQAGLKGVLTNDISLVNVYNCLGMTYDRQGLHNDALKAFKQALNTQARLEYSNNNALAEIHNNIGLSYVGLGHMDEAEAMFTKAVRMQLREPKSNQQYLASIYSNIGYVHYKQKNYDEAEKIFKKAEKLYQQNTNRIVHDALELSLMKAEFLTNYGRLLSVHKRSTDNRKPEYFYNEALKLYKSILSDGDPKLMQTYINIMLTFAQNKSYNEVTKCFNDPTVQKLIDKQDMNMFELNSSITQSTLGSLYELIGACYASQDQYFQAIRIWKDAYIFERKAKLEKLLLVTTDNNSSILSSEHNRFIHECYRKTIHFYIKLSNENHQAEESQFSSNFCLGLLYVKLHNHHSAIECLKKVTTTQLKSDEEILSLAHLLLSDISQRRQHNQDAINHFDKSIQFIKSQEDPVFEIQIKLSRIDCYDNDELKINELQKLKQSLGLYGSDTKYICLKVIILDKLAWLCLIKEQYKSFQYATEQSISLKRISLSQYHPSLAINFIYRAKSYVQQAEQLSGESSDITNIRRSHYREALLSYERALEVYSLNLSQDHIEVKRIYYSIGNILCDMDELSKALEKYNLAENTYSDSDQIIAQTNDGDNTSESNDTWMDQGSMHQHLAEYYARKKLYKEAISEINETIHLYSGQISSSTFNNTKYDMSFILESLRHLAQSYTYLGDTLGMLQNDDDGYFVALDIYMKLVPYDKSLEKKEALLYGKISNYYEDLGDHDDALQSFQKVIDLEEPTIISLYKLAHLYHLCHQPNESIKIYKKLLSHSSIAESKEFQHIIQKKMDETFKSADNQYLESKTSNLNTNSINSSKDLQQNLDSQKIHDISIINSIILFDDRSMADAYLKFEDYDMALKFYEKDVETRIRTISNGNIFKNDLEKIDQTSYTHNQQNILPILPELFLSLVEEIRKIIILTDSPIATLVDSLIQSGSIHLRFLSYLKAIKNYTIAFGLYASESFNTNNPSRKTFLLDMMSNILKDFISCQLKSKKIIHIYHELSLPEQANHMSLKLFTMNHDNELDDIDDEHSINGNNYDSRLAAIQHYKSLLTNTDDIDLKSVCYYNILRSYKHHLHPDQDSKDIIHHLIQHLPKFHVLDRRLLIVLAMDFLNEYDKHNIDHNYDQQWHLLAIGSLNHQLKDEDESFIGAFLLKIGNLTAAETFWRSIIKLIENTLSSRILELLYDSDTTLKEIIQAAEHLECDNKILCDRLATAYEKLADYFVDNATNNNNTDGELLRKAKITYKKATDLLEQLNTDMNRINDLKIKQKKLEEGT</sequence>
<keyword evidence="8" id="KW-1185">Reference proteome</keyword>
<accession>A0A815DHG1</accession>
<dbReference type="Proteomes" id="UP000663852">
    <property type="component" value="Unassembled WGS sequence"/>
</dbReference>
<dbReference type="PANTHER" id="PTHR45641">
    <property type="entry name" value="TETRATRICOPEPTIDE REPEAT PROTEIN (AFU_ORTHOLOGUE AFUA_6G03870)"/>
    <property type="match status" value="1"/>
</dbReference>
<evidence type="ECO:0000256" key="2">
    <source>
        <dbReference type="ARBA" id="ARBA00022803"/>
    </source>
</evidence>
<evidence type="ECO:0000256" key="1">
    <source>
        <dbReference type="ARBA" id="ARBA00022737"/>
    </source>
</evidence>
<feature type="region of interest" description="Disordered" evidence="5">
    <location>
        <begin position="1"/>
        <end position="67"/>
    </location>
</feature>
<feature type="repeat" description="TPR" evidence="3">
    <location>
        <begin position="525"/>
        <end position="558"/>
    </location>
</feature>
<organism evidence="6 8">
    <name type="scientific">Adineta ricciae</name>
    <name type="common">Rotifer</name>
    <dbReference type="NCBI Taxonomy" id="249248"/>
    <lineage>
        <taxon>Eukaryota</taxon>
        <taxon>Metazoa</taxon>
        <taxon>Spiralia</taxon>
        <taxon>Gnathifera</taxon>
        <taxon>Rotifera</taxon>
        <taxon>Eurotatoria</taxon>
        <taxon>Bdelloidea</taxon>
        <taxon>Adinetida</taxon>
        <taxon>Adinetidae</taxon>
        <taxon>Adineta</taxon>
    </lineage>
</organism>
<dbReference type="SMART" id="SM00028">
    <property type="entry name" value="TPR"/>
    <property type="match status" value="11"/>
</dbReference>
<reference evidence="6" key="1">
    <citation type="submission" date="2021-02" db="EMBL/GenBank/DDBJ databases">
        <authorList>
            <person name="Nowell W R."/>
        </authorList>
    </citation>
    <scope>NUCLEOTIDE SEQUENCE</scope>
</reference>
<dbReference type="Gene3D" id="3.90.176.10">
    <property type="entry name" value="Toxin ADP-ribosyltransferase, Chain A, domain 1"/>
    <property type="match status" value="1"/>
</dbReference>
<dbReference type="InterPro" id="IPR013105">
    <property type="entry name" value="TPR_2"/>
</dbReference>
<dbReference type="Pfam" id="PF13181">
    <property type="entry name" value="TPR_8"/>
    <property type="match status" value="1"/>
</dbReference>
<evidence type="ECO:0000313" key="7">
    <source>
        <dbReference type="EMBL" id="CAF1503561.1"/>
    </source>
</evidence>
<dbReference type="Pfam" id="PF07719">
    <property type="entry name" value="TPR_2"/>
    <property type="match status" value="1"/>
</dbReference>
<evidence type="ECO:0000256" key="4">
    <source>
        <dbReference type="SAM" id="Coils"/>
    </source>
</evidence>
<dbReference type="InterPro" id="IPR011990">
    <property type="entry name" value="TPR-like_helical_dom_sf"/>
</dbReference>
<dbReference type="PROSITE" id="PS50005">
    <property type="entry name" value="TPR"/>
    <property type="match status" value="4"/>
</dbReference>
<evidence type="ECO:0000256" key="5">
    <source>
        <dbReference type="SAM" id="MobiDB-lite"/>
    </source>
</evidence>
<keyword evidence="2 3" id="KW-0802">TPR repeat</keyword>
<feature type="repeat" description="TPR" evidence="3">
    <location>
        <begin position="567"/>
        <end position="600"/>
    </location>
</feature>
<dbReference type="Pfam" id="PF13424">
    <property type="entry name" value="TPR_12"/>
    <property type="match status" value="1"/>
</dbReference>
<dbReference type="EMBL" id="CAJNOJ010000649">
    <property type="protein sequence ID" value="CAF1503561.1"/>
    <property type="molecule type" value="Genomic_DNA"/>
</dbReference>
<dbReference type="InterPro" id="IPR019734">
    <property type="entry name" value="TPR_rpt"/>
</dbReference>
<feature type="repeat" description="TPR" evidence="3">
    <location>
        <begin position="1173"/>
        <end position="1206"/>
    </location>
</feature>
<dbReference type="PANTHER" id="PTHR45641:SF1">
    <property type="entry name" value="AAA+ ATPASE DOMAIN-CONTAINING PROTEIN"/>
    <property type="match status" value="1"/>
</dbReference>
<feature type="compositionally biased region" description="Polar residues" evidence="5">
    <location>
        <begin position="43"/>
        <end position="52"/>
    </location>
</feature>
<comment type="caution">
    <text evidence="6">The sequence shown here is derived from an EMBL/GenBank/DDBJ whole genome shotgun (WGS) entry which is preliminary data.</text>
</comment>
<feature type="coiled-coil region" evidence="4">
    <location>
        <begin position="1702"/>
        <end position="1729"/>
    </location>
</feature>
<dbReference type="PROSITE" id="PS51996">
    <property type="entry name" value="TR_MART"/>
    <property type="match status" value="1"/>
</dbReference>
<keyword evidence="1" id="KW-0677">Repeat</keyword>
<dbReference type="Proteomes" id="UP000663828">
    <property type="component" value="Unassembled WGS sequence"/>
</dbReference>
<keyword evidence="4" id="KW-0175">Coiled coil</keyword>
<evidence type="ECO:0000313" key="6">
    <source>
        <dbReference type="EMBL" id="CAF1293679.1"/>
    </source>
</evidence>
<feature type="repeat" description="TPR" evidence="3">
    <location>
        <begin position="483"/>
        <end position="516"/>
    </location>
</feature>
<dbReference type="OrthoDB" id="10052415at2759"/>
<protein>
    <submittedName>
        <fullName evidence="6">Uncharacterized protein</fullName>
    </submittedName>
</protein>
<evidence type="ECO:0000256" key="3">
    <source>
        <dbReference type="PROSITE-ProRule" id="PRU00339"/>
    </source>
</evidence>
<dbReference type="SUPFAM" id="SSF48452">
    <property type="entry name" value="TPR-like"/>
    <property type="match status" value="3"/>
</dbReference>
<dbReference type="SUPFAM" id="SSF56399">
    <property type="entry name" value="ADP-ribosylation"/>
    <property type="match status" value="1"/>
</dbReference>
<feature type="compositionally biased region" description="Low complexity" evidence="5">
    <location>
        <begin position="22"/>
        <end position="42"/>
    </location>
</feature>
<gene>
    <name evidence="7" type="ORF">EDS130_LOCUS42788</name>
    <name evidence="6" type="ORF">XAT740_LOCUS28477</name>
</gene>
<feature type="compositionally biased region" description="Polar residues" evidence="5">
    <location>
        <begin position="8"/>
        <end position="21"/>
    </location>
</feature>